<dbReference type="Proteomes" id="UP001054902">
    <property type="component" value="Unassembled WGS sequence"/>
</dbReference>
<dbReference type="AlphaFoldDB" id="A0AAD3CDF2"/>
<evidence type="ECO:0000313" key="2">
    <source>
        <dbReference type="Proteomes" id="UP001054902"/>
    </source>
</evidence>
<accession>A0AAD3CDF2</accession>
<keyword evidence="2" id="KW-1185">Reference proteome</keyword>
<comment type="caution">
    <text evidence="1">The sequence shown here is derived from an EMBL/GenBank/DDBJ whole genome shotgun (WGS) entry which is preliminary data.</text>
</comment>
<dbReference type="EMBL" id="BLLK01000016">
    <property type="protein sequence ID" value="GFH43736.1"/>
    <property type="molecule type" value="Genomic_DNA"/>
</dbReference>
<evidence type="ECO:0000313" key="1">
    <source>
        <dbReference type="EMBL" id="GFH43736.1"/>
    </source>
</evidence>
<name>A0AAD3CDF2_9STRA</name>
<proteinExistence type="predicted"/>
<organism evidence="1 2">
    <name type="scientific">Chaetoceros tenuissimus</name>
    <dbReference type="NCBI Taxonomy" id="426638"/>
    <lineage>
        <taxon>Eukaryota</taxon>
        <taxon>Sar</taxon>
        <taxon>Stramenopiles</taxon>
        <taxon>Ochrophyta</taxon>
        <taxon>Bacillariophyta</taxon>
        <taxon>Coscinodiscophyceae</taxon>
        <taxon>Chaetocerotophycidae</taxon>
        <taxon>Chaetocerotales</taxon>
        <taxon>Chaetocerotaceae</taxon>
        <taxon>Chaetoceros</taxon>
    </lineage>
</organism>
<reference evidence="1 2" key="1">
    <citation type="journal article" date="2021" name="Sci. Rep.">
        <title>The genome of the diatom Chaetoceros tenuissimus carries an ancient integrated fragment of an extant virus.</title>
        <authorList>
            <person name="Hongo Y."/>
            <person name="Kimura K."/>
            <person name="Takaki Y."/>
            <person name="Yoshida Y."/>
            <person name="Baba S."/>
            <person name="Kobayashi G."/>
            <person name="Nagasaki K."/>
            <person name="Hano T."/>
            <person name="Tomaru Y."/>
        </authorList>
    </citation>
    <scope>NUCLEOTIDE SEQUENCE [LARGE SCALE GENOMIC DNA]</scope>
    <source>
        <strain evidence="1 2">NIES-3715</strain>
    </source>
</reference>
<protein>
    <submittedName>
        <fullName evidence="1">Uncharacterized protein</fullName>
    </submittedName>
</protein>
<sequence length="182" mass="21440">MDLKARALLCKVEGKALEVDLNGMDVIKIYKAIPKSVWSTVIAEREEHDYWDYADPLWFIKIYARNCYYRFLYEQDASSRFSKKKSVEDTFARTTPTHGIPYLNYRDWSQLRETYKFEQVNHSIGEVELSNGTRFSADENRFCLYLSDPMDIKHWFPVKGLCHPLAGPLFGKTEIEYILEDE</sequence>
<gene>
    <name evidence="1" type="ORF">CTEN210_00209</name>
</gene>